<reference evidence="1" key="2">
    <citation type="journal article" date="2023" name="IMA Fungus">
        <title>Comparative genomic study of the Penicillium genus elucidates a diverse pangenome and 15 lateral gene transfer events.</title>
        <authorList>
            <person name="Petersen C."/>
            <person name="Sorensen T."/>
            <person name="Nielsen M.R."/>
            <person name="Sondergaard T.E."/>
            <person name="Sorensen J.L."/>
            <person name="Fitzpatrick D.A."/>
            <person name="Frisvad J.C."/>
            <person name="Nielsen K.L."/>
        </authorList>
    </citation>
    <scope>NUCLEOTIDE SEQUENCE</scope>
    <source>
        <strain evidence="1">IBT 17660</strain>
    </source>
</reference>
<evidence type="ECO:0000313" key="2">
    <source>
        <dbReference type="Proteomes" id="UP001147760"/>
    </source>
</evidence>
<name>A0A9X0BPC2_9EURO</name>
<organism evidence="1 2">
    <name type="scientific">Penicillium desertorum</name>
    <dbReference type="NCBI Taxonomy" id="1303715"/>
    <lineage>
        <taxon>Eukaryota</taxon>
        <taxon>Fungi</taxon>
        <taxon>Dikarya</taxon>
        <taxon>Ascomycota</taxon>
        <taxon>Pezizomycotina</taxon>
        <taxon>Eurotiomycetes</taxon>
        <taxon>Eurotiomycetidae</taxon>
        <taxon>Eurotiales</taxon>
        <taxon>Aspergillaceae</taxon>
        <taxon>Penicillium</taxon>
    </lineage>
</organism>
<sequence length="68" mass="7474">MTPKGSKLSFFAKYGGPGSLLYTKEDQLLVTAPSSPQFPVALLTRRSKFGVIEICPMKVLTDDMKHVT</sequence>
<proteinExistence type="predicted"/>
<protein>
    <submittedName>
        <fullName evidence="1">Uncharacterized protein</fullName>
    </submittedName>
</protein>
<evidence type="ECO:0000313" key="1">
    <source>
        <dbReference type="EMBL" id="KAJ5477668.1"/>
    </source>
</evidence>
<reference evidence="1" key="1">
    <citation type="submission" date="2022-12" db="EMBL/GenBank/DDBJ databases">
        <authorList>
            <person name="Petersen C."/>
        </authorList>
    </citation>
    <scope>NUCLEOTIDE SEQUENCE</scope>
    <source>
        <strain evidence="1">IBT 17660</strain>
    </source>
</reference>
<dbReference type="Proteomes" id="UP001147760">
    <property type="component" value="Unassembled WGS sequence"/>
</dbReference>
<dbReference type="AlphaFoldDB" id="A0A9X0BPC2"/>
<accession>A0A9X0BPC2</accession>
<dbReference type="EMBL" id="JAPWDO010000003">
    <property type="protein sequence ID" value="KAJ5477668.1"/>
    <property type="molecule type" value="Genomic_DNA"/>
</dbReference>
<gene>
    <name evidence="1" type="ORF">N7530_003177</name>
</gene>
<keyword evidence="2" id="KW-1185">Reference proteome</keyword>
<comment type="caution">
    <text evidence="1">The sequence shown here is derived from an EMBL/GenBank/DDBJ whole genome shotgun (WGS) entry which is preliminary data.</text>
</comment>